<protein>
    <submittedName>
        <fullName evidence="1">Uncharacterized protein</fullName>
    </submittedName>
</protein>
<reference evidence="1 2" key="1">
    <citation type="submission" date="2016-12" db="EMBL/GenBank/DDBJ databases">
        <title>The genomes of Aspergillus section Nigri reveals drivers in fungal speciation.</title>
        <authorList>
            <consortium name="DOE Joint Genome Institute"/>
            <person name="Vesth T.C."/>
            <person name="Nybo J."/>
            <person name="Theobald S."/>
            <person name="Brandl J."/>
            <person name="Frisvad J.C."/>
            <person name="Nielsen K.F."/>
            <person name="Lyhne E.K."/>
            <person name="Kogle M.E."/>
            <person name="Kuo A."/>
            <person name="Riley R."/>
            <person name="Clum A."/>
            <person name="Nolan M."/>
            <person name="Lipzen A."/>
            <person name="Salamov A."/>
            <person name="Henrissat B."/>
            <person name="Wiebenga A."/>
            <person name="De Vries R.P."/>
            <person name="Grigoriev I.V."/>
            <person name="Mortensen U.H."/>
            <person name="Andersen M.R."/>
            <person name="Baker S.E."/>
        </authorList>
    </citation>
    <scope>NUCLEOTIDE SEQUENCE [LARGE SCALE GENOMIC DNA]</scope>
    <source>
        <strain evidence="1 2">IBT 23096</strain>
    </source>
</reference>
<sequence>MSTSTNATTAGHTFKHDEGTNLLLRIAPSTEVASYFWGQDTEKTKETLFRHETGYLAARRIIGDGSPSRMTEILEKGREVVDAVFHDLDKFNGEPSLVTKLRLSDELQTWRDEQFKAGHVLPQKGDGLTRVSEDIIHLLHAEDWADALLTNGALFGSGFADLLIGAYDPETLYSNYAVDALIAYFGDSSILGIAAEAVARGHDPAGLMNDFCLSNRGTDIVDVGSDIHNSELFNAVLNVADVTDTGVVGEKALRRVYDAFAHAGAKTLTQQWSEPGARVVAALYTWHIQDGRHELLRRAVLGYSMRRATRKGQREADWCEAFDSTNRTTGFSRPLAGACDGEDPCDQVQARLGSWRECDLLATMWWLLSTGLVEYAAKGSPGGGACSCVEGGHGEGLFVGMCG</sequence>
<name>A0A2I2FZS9_9EURO</name>
<organism evidence="1 2">
    <name type="scientific">Aspergillus steynii IBT 23096</name>
    <dbReference type="NCBI Taxonomy" id="1392250"/>
    <lineage>
        <taxon>Eukaryota</taxon>
        <taxon>Fungi</taxon>
        <taxon>Dikarya</taxon>
        <taxon>Ascomycota</taxon>
        <taxon>Pezizomycotina</taxon>
        <taxon>Eurotiomycetes</taxon>
        <taxon>Eurotiomycetidae</taxon>
        <taxon>Eurotiales</taxon>
        <taxon>Aspergillaceae</taxon>
        <taxon>Aspergillus</taxon>
        <taxon>Aspergillus subgen. Circumdati</taxon>
    </lineage>
</organism>
<dbReference type="AlphaFoldDB" id="A0A2I2FZS9"/>
<comment type="caution">
    <text evidence="1">The sequence shown here is derived from an EMBL/GenBank/DDBJ whole genome shotgun (WGS) entry which is preliminary data.</text>
</comment>
<gene>
    <name evidence="1" type="ORF">P170DRAFT_429284</name>
</gene>
<dbReference type="OrthoDB" id="640151at2759"/>
<dbReference type="GeneID" id="36555582"/>
<dbReference type="VEuPathDB" id="FungiDB:P170DRAFT_429284"/>
<evidence type="ECO:0000313" key="2">
    <source>
        <dbReference type="Proteomes" id="UP000234275"/>
    </source>
</evidence>
<dbReference type="EMBL" id="MSFO01000007">
    <property type="protein sequence ID" value="PLB46138.1"/>
    <property type="molecule type" value="Genomic_DNA"/>
</dbReference>
<evidence type="ECO:0000313" key="1">
    <source>
        <dbReference type="EMBL" id="PLB46138.1"/>
    </source>
</evidence>
<proteinExistence type="predicted"/>
<dbReference type="RefSeq" id="XP_024701440.1">
    <property type="nucleotide sequence ID" value="XM_024847883.1"/>
</dbReference>
<keyword evidence="2" id="KW-1185">Reference proteome</keyword>
<dbReference type="Proteomes" id="UP000234275">
    <property type="component" value="Unassembled WGS sequence"/>
</dbReference>
<accession>A0A2I2FZS9</accession>